<dbReference type="GO" id="GO:0005509">
    <property type="term" value="F:calcium ion binding"/>
    <property type="evidence" value="ECO:0007669"/>
    <property type="project" value="TreeGrafter"/>
</dbReference>
<evidence type="ECO:0000313" key="2">
    <source>
        <dbReference type="EMBL" id="OLP99027.1"/>
    </source>
</evidence>
<gene>
    <name evidence="2" type="primary">dhh-b</name>
    <name evidence="2" type="ORF">AK812_SmicGene18460</name>
</gene>
<dbReference type="InterPro" id="IPR001767">
    <property type="entry name" value="Hedgehog_Hint"/>
</dbReference>
<dbReference type="PANTHER" id="PTHR11889:SF31">
    <property type="entry name" value="PROTEIN HEDGEHOG"/>
    <property type="match status" value="1"/>
</dbReference>
<dbReference type="Proteomes" id="UP000186817">
    <property type="component" value="Unassembled WGS sequence"/>
</dbReference>
<dbReference type="OrthoDB" id="5212at2759"/>
<dbReference type="PANTHER" id="PTHR11889">
    <property type="entry name" value="HEDGEHOG"/>
    <property type="match status" value="1"/>
</dbReference>
<feature type="domain" description="Hedgehog protein Hint" evidence="1">
    <location>
        <begin position="116"/>
        <end position="289"/>
    </location>
</feature>
<organism evidence="2 3">
    <name type="scientific">Symbiodinium microadriaticum</name>
    <name type="common">Dinoflagellate</name>
    <name type="synonym">Zooxanthella microadriatica</name>
    <dbReference type="NCBI Taxonomy" id="2951"/>
    <lineage>
        <taxon>Eukaryota</taxon>
        <taxon>Sar</taxon>
        <taxon>Alveolata</taxon>
        <taxon>Dinophyceae</taxon>
        <taxon>Suessiales</taxon>
        <taxon>Symbiodiniaceae</taxon>
        <taxon>Symbiodinium</taxon>
    </lineage>
</organism>
<sequence>MYKSTWGLSSIYEDIMEKVNEVELENDIFPRSDSFVFFLLKKVLPDLSPTTLKSKWNQMASLFKNLTQGHFGMFIRTAIERTELFSAKSIAAAPMVGDAASSLAGSLGDAANSLGDSASDGNCFPATATVFERHRGIIHMASVRFSDCGAGDFSEVIAFLHFDPGATMNCISVVHETGALVLSSDHLISMRRGTTMSQKERKYVAFVDKQSLGSRRGDLLQDAGGHPSAVLRVRKCCAKGRFAPLTDRGTLVVGGAHCSCFAPPQAFHFGHSLCHAAVAPLRAVAVLRRSGFCVEEVFAAAALLFSENCDRTLHPFCAALLRAARWYDGSVRKVRDSEASANEHFL</sequence>
<evidence type="ECO:0000259" key="1">
    <source>
        <dbReference type="Pfam" id="PF01079"/>
    </source>
</evidence>
<accession>A0A1Q9DV26</accession>
<dbReference type="GO" id="GO:0005615">
    <property type="term" value="C:extracellular space"/>
    <property type="evidence" value="ECO:0007669"/>
    <property type="project" value="TreeGrafter"/>
</dbReference>
<evidence type="ECO:0000313" key="3">
    <source>
        <dbReference type="Proteomes" id="UP000186817"/>
    </source>
</evidence>
<dbReference type="SUPFAM" id="SSF51294">
    <property type="entry name" value="Hedgehog/intein (Hint) domain"/>
    <property type="match status" value="1"/>
</dbReference>
<proteinExistence type="predicted"/>
<reference evidence="2 3" key="1">
    <citation type="submission" date="2016-02" db="EMBL/GenBank/DDBJ databases">
        <title>Genome analysis of coral dinoflagellate symbionts highlights evolutionary adaptations to a symbiotic lifestyle.</title>
        <authorList>
            <person name="Aranda M."/>
            <person name="Li Y."/>
            <person name="Liew Y.J."/>
            <person name="Baumgarten S."/>
            <person name="Simakov O."/>
            <person name="Wilson M."/>
            <person name="Piel J."/>
            <person name="Ashoor H."/>
            <person name="Bougouffa S."/>
            <person name="Bajic V.B."/>
            <person name="Ryu T."/>
            <person name="Ravasi T."/>
            <person name="Bayer T."/>
            <person name="Micklem G."/>
            <person name="Kim H."/>
            <person name="Bhak J."/>
            <person name="Lajeunesse T.C."/>
            <person name="Voolstra C.R."/>
        </authorList>
    </citation>
    <scope>NUCLEOTIDE SEQUENCE [LARGE SCALE GENOMIC DNA]</scope>
    <source>
        <strain evidence="2 3">CCMP2467</strain>
    </source>
</reference>
<dbReference type="Gene3D" id="2.170.16.10">
    <property type="entry name" value="Hedgehog/Intein (Hint) domain"/>
    <property type="match status" value="1"/>
</dbReference>
<dbReference type="Pfam" id="PF01079">
    <property type="entry name" value="Hint"/>
    <property type="match status" value="1"/>
</dbReference>
<dbReference type="InterPro" id="IPR050387">
    <property type="entry name" value="Hedgehog_Signaling"/>
</dbReference>
<dbReference type="InterPro" id="IPR036844">
    <property type="entry name" value="Hint_dom_sf"/>
</dbReference>
<dbReference type="GO" id="GO:0005113">
    <property type="term" value="F:patched binding"/>
    <property type="evidence" value="ECO:0007669"/>
    <property type="project" value="TreeGrafter"/>
</dbReference>
<keyword evidence="3" id="KW-1185">Reference proteome</keyword>
<comment type="caution">
    <text evidence="2">The sequence shown here is derived from an EMBL/GenBank/DDBJ whole genome shotgun (WGS) entry which is preliminary data.</text>
</comment>
<dbReference type="GO" id="GO:0010468">
    <property type="term" value="P:regulation of gene expression"/>
    <property type="evidence" value="ECO:0007669"/>
    <property type="project" value="TreeGrafter"/>
</dbReference>
<dbReference type="EMBL" id="LSRX01000377">
    <property type="protein sequence ID" value="OLP99027.1"/>
    <property type="molecule type" value="Genomic_DNA"/>
</dbReference>
<dbReference type="GO" id="GO:0007224">
    <property type="term" value="P:smoothened signaling pathway"/>
    <property type="evidence" value="ECO:0007669"/>
    <property type="project" value="TreeGrafter"/>
</dbReference>
<dbReference type="GO" id="GO:0001708">
    <property type="term" value="P:cell fate specification"/>
    <property type="evidence" value="ECO:0007669"/>
    <property type="project" value="TreeGrafter"/>
</dbReference>
<protein>
    <submittedName>
        <fullName evidence="2">Desert hedgehog protein B</fullName>
    </submittedName>
</protein>
<dbReference type="AlphaFoldDB" id="A0A1Q9DV26"/>
<name>A0A1Q9DV26_SYMMI</name>
<dbReference type="GO" id="GO:0016540">
    <property type="term" value="P:protein autoprocessing"/>
    <property type="evidence" value="ECO:0007669"/>
    <property type="project" value="InterPro"/>
</dbReference>